<dbReference type="PANTHER" id="PTHR47506:SF6">
    <property type="entry name" value="HTH-TYPE TRANSCRIPTIONAL REPRESSOR NEMR"/>
    <property type="match status" value="1"/>
</dbReference>
<dbReference type="AlphaFoldDB" id="A0A1M7K945"/>
<dbReference type="EMBL" id="FRBR01000025">
    <property type="protein sequence ID" value="SHM61367.1"/>
    <property type="molecule type" value="Genomic_DNA"/>
</dbReference>
<dbReference type="Pfam" id="PF16925">
    <property type="entry name" value="TetR_C_13"/>
    <property type="match status" value="1"/>
</dbReference>
<evidence type="ECO:0000313" key="7">
    <source>
        <dbReference type="Proteomes" id="UP000183974"/>
    </source>
</evidence>
<dbReference type="Proteomes" id="UP000183974">
    <property type="component" value="Unassembled WGS sequence"/>
</dbReference>
<dbReference type="InterPro" id="IPR011075">
    <property type="entry name" value="TetR_C"/>
</dbReference>
<dbReference type="Pfam" id="PF00440">
    <property type="entry name" value="TetR_N"/>
    <property type="match status" value="1"/>
</dbReference>
<dbReference type="OrthoDB" id="9811084at2"/>
<sequence length="203" mass="21778">MTEAKKSDQTRQRILDIGRSLVLRHGFSGVGLSRILSESGVPKGSFYYYFASKEAFGTAMLADYVEAYLDRVDALIAAPGTAGDKLDSFWDAWLSQSSAPGIASACLVVKLGSEVADLSETMRETLDQGVDALVARIAQLLRQGAEDGTVRVLENPETTARMLYAKWLGAAVLAKLARSDAPLRMARAETSAQLSPTGGQFPT</sequence>
<dbReference type="PRINTS" id="PR00455">
    <property type="entry name" value="HTHTETR"/>
</dbReference>
<protein>
    <submittedName>
        <fullName evidence="6">Transcriptional regulator, TetR family</fullName>
    </submittedName>
</protein>
<dbReference type="PANTHER" id="PTHR47506">
    <property type="entry name" value="TRANSCRIPTIONAL REGULATORY PROTEIN"/>
    <property type="match status" value="1"/>
</dbReference>
<evidence type="ECO:0000256" key="2">
    <source>
        <dbReference type="ARBA" id="ARBA00023125"/>
    </source>
</evidence>
<dbReference type="SUPFAM" id="SSF48498">
    <property type="entry name" value="Tetracyclin repressor-like, C-terminal domain"/>
    <property type="match status" value="1"/>
</dbReference>
<dbReference type="PROSITE" id="PS50977">
    <property type="entry name" value="HTH_TETR_2"/>
    <property type="match status" value="1"/>
</dbReference>
<feature type="domain" description="HTH tetR-type" evidence="5">
    <location>
        <begin position="8"/>
        <end position="68"/>
    </location>
</feature>
<keyword evidence="2 4" id="KW-0238">DNA-binding</keyword>
<keyword evidence="7" id="KW-1185">Reference proteome</keyword>
<keyword evidence="1" id="KW-0805">Transcription regulation</keyword>
<evidence type="ECO:0000259" key="5">
    <source>
        <dbReference type="PROSITE" id="PS50977"/>
    </source>
</evidence>
<organism evidence="6 7">
    <name type="scientific">Roseovarius pacificus</name>
    <dbReference type="NCBI Taxonomy" id="337701"/>
    <lineage>
        <taxon>Bacteria</taxon>
        <taxon>Pseudomonadati</taxon>
        <taxon>Pseudomonadota</taxon>
        <taxon>Alphaproteobacteria</taxon>
        <taxon>Rhodobacterales</taxon>
        <taxon>Roseobacteraceae</taxon>
        <taxon>Roseovarius</taxon>
    </lineage>
</organism>
<dbReference type="STRING" id="337701.SAMN05444398_12528"/>
<dbReference type="InterPro" id="IPR009057">
    <property type="entry name" value="Homeodomain-like_sf"/>
</dbReference>
<evidence type="ECO:0000313" key="6">
    <source>
        <dbReference type="EMBL" id="SHM61367.1"/>
    </source>
</evidence>
<reference evidence="6 7" key="1">
    <citation type="submission" date="2016-11" db="EMBL/GenBank/DDBJ databases">
        <authorList>
            <person name="Jaros S."/>
            <person name="Januszkiewicz K."/>
            <person name="Wedrychowicz H."/>
        </authorList>
    </citation>
    <scope>NUCLEOTIDE SEQUENCE [LARGE SCALE GENOMIC DNA]</scope>
    <source>
        <strain evidence="6 7">DSM 29589</strain>
    </source>
</reference>
<evidence type="ECO:0000256" key="3">
    <source>
        <dbReference type="ARBA" id="ARBA00023163"/>
    </source>
</evidence>
<gene>
    <name evidence="6" type="ORF">SAMN05444398_12528</name>
</gene>
<keyword evidence="3" id="KW-0804">Transcription</keyword>
<dbReference type="InterPro" id="IPR036271">
    <property type="entry name" value="Tet_transcr_reg_TetR-rel_C_sf"/>
</dbReference>
<feature type="DNA-binding region" description="H-T-H motif" evidence="4">
    <location>
        <begin position="31"/>
        <end position="50"/>
    </location>
</feature>
<dbReference type="Gene3D" id="1.10.357.10">
    <property type="entry name" value="Tetracycline Repressor, domain 2"/>
    <property type="match status" value="1"/>
</dbReference>
<dbReference type="RefSeq" id="WP_073037930.1">
    <property type="nucleotide sequence ID" value="NZ_BMLR01000024.1"/>
</dbReference>
<evidence type="ECO:0000256" key="1">
    <source>
        <dbReference type="ARBA" id="ARBA00023015"/>
    </source>
</evidence>
<proteinExistence type="predicted"/>
<dbReference type="InterPro" id="IPR001647">
    <property type="entry name" value="HTH_TetR"/>
</dbReference>
<accession>A0A1M7K945</accession>
<evidence type="ECO:0000256" key="4">
    <source>
        <dbReference type="PROSITE-ProRule" id="PRU00335"/>
    </source>
</evidence>
<name>A0A1M7K945_9RHOB</name>
<dbReference type="SUPFAM" id="SSF46689">
    <property type="entry name" value="Homeodomain-like"/>
    <property type="match status" value="1"/>
</dbReference>
<dbReference type="GO" id="GO:0003677">
    <property type="term" value="F:DNA binding"/>
    <property type="evidence" value="ECO:0007669"/>
    <property type="project" value="UniProtKB-UniRule"/>
</dbReference>